<dbReference type="PANTHER" id="PTHR24559:SF431">
    <property type="entry name" value="RNA-DIRECTED DNA POLYMERASE HOMOLOG"/>
    <property type="match status" value="1"/>
</dbReference>
<name>A0A371EBK9_MUCPR</name>
<proteinExistence type="predicted"/>
<reference evidence="1" key="1">
    <citation type="submission" date="2018-05" db="EMBL/GenBank/DDBJ databases">
        <title>Draft genome of Mucuna pruriens seed.</title>
        <authorList>
            <person name="Nnadi N.E."/>
            <person name="Vos R."/>
            <person name="Hasami M.H."/>
            <person name="Devisetty U.K."/>
            <person name="Aguiy J.C."/>
        </authorList>
    </citation>
    <scope>NUCLEOTIDE SEQUENCE [LARGE SCALE GENOMIC DNA]</scope>
    <source>
        <strain evidence="1">JCA_2017</strain>
    </source>
</reference>
<dbReference type="EMBL" id="QJKJ01014931">
    <property type="protein sequence ID" value="RDX63384.1"/>
    <property type="molecule type" value="Genomic_DNA"/>
</dbReference>
<dbReference type="AlphaFoldDB" id="A0A371EBK9"/>
<organism evidence="1 2">
    <name type="scientific">Mucuna pruriens</name>
    <name type="common">Velvet bean</name>
    <name type="synonym">Dolichos pruriens</name>
    <dbReference type="NCBI Taxonomy" id="157652"/>
    <lineage>
        <taxon>Eukaryota</taxon>
        <taxon>Viridiplantae</taxon>
        <taxon>Streptophyta</taxon>
        <taxon>Embryophyta</taxon>
        <taxon>Tracheophyta</taxon>
        <taxon>Spermatophyta</taxon>
        <taxon>Magnoliopsida</taxon>
        <taxon>eudicotyledons</taxon>
        <taxon>Gunneridae</taxon>
        <taxon>Pentapetalae</taxon>
        <taxon>rosids</taxon>
        <taxon>fabids</taxon>
        <taxon>Fabales</taxon>
        <taxon>Fabaceae</taxon>
        <taxon>Papilionoideae</taxon>
        <taxon>50 kb inversion clade</taxon>
        <taxon>NPAAA clade</taxon>
        <taxon>indigoferoid/millettioid clade</taxon>
        <taxon>Phaseoleae</taxon>
        <taxon>Mucuna</taxon>
    </lineage>
</organism>
<gene>
    <name evidence="1" type="ORF">CR513_58198</name>
</gene>
<dbReference type="InterPro" id="IPR043502">
    <property type="entry name" value="DNA/RNA_pol_sf"/>
</dbReference>
<dbReference type="InterPro" id="IPR053134">
    <property type="entry name" value="RNA-dir_DNA_polymerase"/>
</dbReference>
<dbReference type="InterPro" id="IPR043128">
    <property type="entry name" value="Rev_trsase/Diguanyl_cyclase"/>
</dbReference>
<accession>A0A371EBK9</accession>
<dbReference type="OrthoDB" id="3863715at2759"/>
<dbReference type="Gene3D" id="3.30.70.270">
    <property type="match status" value="1"/>
</dbReference>
<evidence type="ECO:0000313" key="2">
    <source>
        <dbReference type="Proteomes" id="UP000257109"/>
    </source>
</evidence>
<evidence type="ECO:0000313" key="1">
    <source>
        <dbReference type="EMBL" id="RDX63384.1"/>
    </source>
</evidence>
<feature type="non-terminal residue" evidence="1">
    <location>
        <position position="1"/>
    </location>
</feature>
<sequence>MLGIDPNFLCHHLALCAEAKPTRVREEWPEHETAKLREVGFIREVDYTTCLSNVVLMKKSNKKWKMFIDYTNLNKAYPKDSYPLPSIDRLVNKASNFQILNFFDTYSSYNQIRMYPLDEENIAFMIDGPNYCY</sequence>
<comment type="caution">
    <text evidence="1">The sequence shown here is derived from an EMBL/GenBank/DDBJ whole genome shotgun (WGS) entry which is preliminary data.</text>
</comment>
<dbReference type="PANTHER" id="PTHR24559">
    <property type="entry name" value="TRANSPOSON TY3-I GAG-POL POLYPROTEIN"/>
    <property type="match status" value="1"/>
</dbReference>
<evidence type="ECO:0008006" key="3">
    <source>
        <dbReference type="Google" id="ProtNLM"/>
    </source>
</evidence>
<dbReference type="Gene3D" id="3.10.10.10">
    <property type="entry name" value="HIV Type 1 Reverse Transcriptase, subunit A, domain 1"/>
    <property type="match status" value="1"/>
</dbReference>
<keyword evidence="2" id="KW-1185">Reference proteome</keyword>
<dbReference type="Proteomes" id="UP000257109">
    <property type="component" value="Unassembled WGS sequence"/>
</dbReference>
<protein>
    <recommendedName>
        <fullName evidence="3">Reverse transcriptase domain-containing protein</fullName>
    </recommendedName>
</protein>
<dbReference type="STRING" id="157652.A0A371EBK9"/>
<dbReference type="SUPFAM" id="SSF56672">
    <property type="entry name" value="DNA/RNA polymerases"/>
    <property type="match status" value="1"/>
</dbReference>